<comment type="caution">
    <text evidence="2">The sequence shown here is derived from an EMBL/GenBank/DDBJ whole genome shotgun (WGS) entry which is preliminary data.</text>
</comment>
<dbReference type="Pfam" id="PF00069">
    <property type="entry name" value="Pkinase"/>
    <property type="match status" value="1"/>
</dbReference>
<organism evidence="2 3">
    <name type="scientific">Rhizoctonia solani</name>
    <dbReference type="NCBI Taxonomy" id="456999"/>
    <lineage>
        <taxon>Eukaryota</taxon>
        <taxon>Fungi</taxon>
        <taxon>Dikarya</taxon>
        <taxon>Basidiomycota</taxon>
        <taxon>Agaricomycotina</taxon>
        <taxon>Agaricomycetes</taxon>
        <taxon>Cantharellales</taxon>
        <taxon>Ceratobasidiaceae</taxon>
        <taxon>Rhizoctonia</taxon>
    </lineage>
</organism>
<dbReference type="InterPro" id="IPR000719">
    <property type="entry name" value="Prot_kinase_dom"/>
</dbReference>
<evidence type="ECO:0000259" key="1">
    <source>
        <dbReference type="PROSITE" id="PS50011"/>
    </source>
</evidence>
<accession>A0A8H2X646</accession>
<feature type="domain" description="Protein kinase" evidence="1">
    <location>
        <begin position="714"/>
        <end position="933"/>
    </location>
</feature>
<dbReference type="InterPro" id="IPR051681">
    <property type="entry name" value="Ser/Thr_Kinases-Pseudokinases"/>
</dbReference>
<feature type="domain" description="Protein kinase" evidence="1">
    <location>
        <begin position="361"/>
        <end position="613"/>
    </location>
</feature>
<dbReference type="InterPro" id="IPR008271">
    <property type="entry name" value="Ser/Thr_kinase_AS"/>
</dbReference>
<dbReference type="PANTHER" id="PTHR44329:SF214">
    <property type="entry name" value="PROTEIN KINASE DOMAIN-CONTAINING PROTEIN"/>
    <property type="match status" value="1"/>
</dbReference>
<dbReference type="AlphaFoldDB" id="A0A8H2X646"/>
<dbReference type="GO" id="GO:0004674">
    <property type="term" value="F:protein serine/threonine kinase activity"/>
    <property type="evidence" value="ECO:0007669"/>
    <property type="project" value="TreeGrafter"/>
</dbReference>
<dbReference type="GO" id="GO:0005524">
    <property type="term" value="F:ATP binding"/>
    <property type="evidence" value="ECO:0007669"/>
    <property type="project" value="InterPro"/>
</dbReference>
<dbReference type="InterPro" id="IPR001245">
    <property type="entry name" value="Ser-Thr/Tyr_kinase_cat_dom"/>
</dbReference>
<evidence type="ECO:0000313" key="3">
    <source>
        <dbReference type="Proteomes" id="UP000663843"/>
    </source>
</evidence>
<dbReference type="Pfam" id="PF07714">
    <property type="entry name" value="PK_Tyr_Ser-Thr"/>
    <property type="match status" value="1"/>
</dbReference>
<dbReference type="PROSITE" id="PS00108">
    <property type="entry name" value="PROTEIN_KINASE_ST"/>
    <property type="match status" value="1"/>
</dbReference>
<dbReference type="Proteomes" id="UP000663843">
    <property type="component" value="Unassembled WGS sequence"/>
</dbReference>
<name>A0A8H2X646_9AGAM</name>
<proteinExistence type="predicted"/>
<sequence length="933" mass="103484">MELPPHPHKNEESETLLIELECLVLIDSALGLWYFAEIRNADNLLAMMRVLARIDEILKHACHLGTTSLADIKNQIRVLAPKYTQLVHDLRYPFQTASWIGVSLIDGQDAKIPGLGRKAIPDSLKSLGVVTVYICAGSHGMSTAGGLLSAYRDQFSVQAGILNSPFLSGNFGRALDLKTFFQTLEVECPIDVPPCHHFLVGTNPRVHLIMRLEHNFELYSIIKHPRDQDLIFKDRRGKLHSSNAIWNSHVFPGRLEWTIYRLGMDQTKEPDTLGLVLVESPLTQISEIQSAPADHFQSLFAIWKHIVELEKQSEGNLIGWVIEIDELSVDSPEMSYYLESVREQGLVAFSRQLGCELYSIDMILTPLSHSVLGKIYRDEPRGTASRQMLLPDKVHCVKGLKSDHYLTRLLRAWCRYDHPNVLSLIGIQEMPHSGIGLVFSETSTKSLSEYLAKIPNVDRCKSCIQISSGLAYLHGAGVVHGKLRAETGEPVISDPLLLEADPSNNAHARLGWLAPEVIKGEPLTQASDVYSLGMTILEVLGGVPTDLEGNYAEALNVELIYDLESVLPKRPEKYIPTNSRDGDDLWKLLSRCCSVNPVGRPITDWVAEIMQMITQDGLQERYTLQESGNDPCFEPRGNAFKKESLELSDVESVSSSSSDTNFRHSALNGLAIHDPSVADQGLLGTESRIMARKILKQLATHGCENLTDHMNQDSFSVLPLFRGGFGDVYRGNLLGGLKVAVKTPQVSLNILEENPNYLKDVAREIHTWSKCDHPNVLHFLGLAEFRGQIGMVAPWMESGSLPRYLKKAFGADRCKLCTQICEGVAYLHEIGIVHGDLKGENVLISADGVAVISDFGGSLLRNRSLNIIPLEKGSCLTYRWAAPELLLQGEMDEIDESSSTTGTRVSQNSAKCPLNTRESDIYALGMTILVSHH</sequence>
<dbReference type="InterPro" id="IPR011009">
    <property type="entry name" value="Kinase-like_dom_sf"/>
</dbReference>
<protein>
    <recommendedName>
        <fullName evidence="1">Protein kinase domain-containing protein</fullName>
    </recommendedName>
</protein>
<evidence type="ECO:0000313" key="2">
    <source>
        <dbReference type="EMBL" id="CAE6414607.1"/>
    </source>
</evidence>
<dbReference type="Gene3D" id="1.10.510.10">
    <property type="entry name" value="Transferase(Phosphotransferase) domain 1"/>
    <property type="match status" value="2"/>
</dbReference>
<dbReference type="PROSITE" id="PS50011">
    <property type="entry name" value="PROTEIN_KINASE_DOM"/>
    <property type="match status" value="2"/>
</dbReference>
<dbReference type="PANTHER" id="PTHR44329">
    <property type="entry name" value="SERINE/THREONINE-PROTEIN KINASE TNNI3K-RELATED"/>
    <property type="match status" value="1"/>
</dbReference>
<dbReference type="SUPFAM" id="SSF56112">
    <property type="entry name" value="Protein kinase-like (PK-like)"/>
    <property type="match status" value="2"/>
</dbReference>
<dbReference type="SMART" id="SM00220">
    <property type="entry name" value="S_TKc"/>
    <property type="match status" value="1"/>
</dbReference>
<reference evidence="2" key="1">
    <citation type="submission" date="2021-01" db="EMBL/GenBank/DDBJ databases">
        <authorList>
            <person name="Kaushik A."/>
        </authorList>
    </citation>
    <scope>NUCLEOTIDE SEQUENCE</scope>
    <source>
        <strain evidence="2">AG2-2IIIB</strain>
    </source>
</reference>
<gene>
    <name evidence="2" type="ORF">RDB_LOCUS47597</name>
</gene>
<dbReference type="EMBL" id="CAJMWT010001678">
    <property type="protein sequence ID" value="CAE6414607.1"/>
    <property type="molecule type" value="Genomic_DNA"/>
</dbReference>